<dbReference type="InterPro" id="IPR006143">
    <property type="entry name" value="RND_pump_MFP"/>
</dbReference>
<evidence type="ECO:0000256" key="2">
    <source>
        <dbReference type="ARBA" id="ARBA00009477"/>
    </source>
</evidence>
<keyword evidence="3" id="KW-0813">Transport</keyword>
<evidence type="ECO:0000259" key="9">
    <source>
        <dbReference type="Pfam" id="PF25876"/>
    </source>
</evidence>
<evidence type="ECO:0000256" key="1">
    <source>
        <dbReference type="ARBA" id="ARBA00004236"/>
    </source>
</evidence>
<dbReference type="Gene3D" id="2.40.30.170">
    <property type="match status" value="1"/>
</dbReference>
<feature type="domain" description="Multidrug resistance protein MdtA-like beta-barrel" evidence="11">
    <location>
        <begin position="227"/>
        <end position="310"/>
    </location>
</feature>
<dbReference type="Gene3D" id="2.40.420.20">
    <property type="match status" value="1"/>
</dbReference>
<dbReference type="PANTHER" id="PTHR30469">
    <property type="entry name" value="MULTIDRUG RESISTANCE PROTEIN MDTA"/>
    <property type="match status" value="1"/>
</dbReference>
<feature type="domain" description="Multidrug resistance protein MdtA-like alpha-helical hairpin" evidence="9">
    <location>
        <begin position="121"/>
        <end position="190"/>
    </location>
</feature>
<evidence type="ECO:0000256" key="7">
    <source>
        <dbReference type="SAM" id="MobiDB-lite"/>
    </source>
</evidence>
<dbReference type="Pfam" id="PF25917">
    <property type="entry name" value="BSH_RND"/>
    <property type="match status" value="1"/>
</dbReference>
<evidence type="ECO:0000256" key="3">
    <source>
        <dbReference type="ARBA" id="ARBA00022448"/>
    </source>
</evidence>
<protein>
    <submittedName>
        <fullName evidence="13">Multidrug resistance protein MdtA</fullName>
    </submittedName>
</protein>
<evidence type="ECO:0000256" key="8">
    <source>
        <dbReference type="SAM" id="Phobius"/>
    </source>
</evidence>
<dbReference type="NCBIfam" id="TIGR01730">
    <property type="entry name" value="RND_mfp"/>
    <property type="match status" value="1"/>
</dbReference>
<dbReference type="PANTHER" id="PTHR30469:SF12">
    <property type="entry name" value="MULTIDRUG RESISTANCE PROTEIN MDTA"/>
    <property type="match status" value="1"/>
</dbReference>
<evidence type="ECO:0000313" key="13">
    <source>
        <dbReference type="EMBL" id="GHD55551.1"/>
    </source>
</evidence>
<keyword evidence="14" id="KW-1185">Reference proteome</keyword>
<dbReference type="SUPFAM" id="SSF111369">
    <property type="entry name" value="HlyD-like secretion proteins"/>
    <property type="match status" value="1"/>
</dbReference>
<sequence length="409" mass="43157">MSNAAPEARPSHRRWWIAAIIVVLAGGGWLLSREAPPQGAKPGGRGGMGMSGPQPVQAKPVVKGEMPVILSGLGTVTAANTVIVRSQVDGQLMKLHFTEGQVVRQGQLLAEIDPRPFQVALTQAEGQMAKDMALLANARADLARYQQLLKQESIAKQQVDAQVALVGQYEGAIKADQGAIDAARLNLTYSRVTAPVAGRVGLRQVDPGNLVKSGDTNGLVVITTVAPINVLFTLPEAQLSQVLAPLNQGETLPVEAWDRGLSKAIATGKLLTIDNQIDTTTGTVKLKAQFANDDGMLFPNQFVNARIKVADLKDVAIAPSAAIQHGSQGSFVWVVGADGKVTQRVVKTGPAQGERIVITEGVAPGDKVVTDGADRLRDGAAVEVVDPNKRNASGTASRPQGRRHHKAEQ</sequence>
<dbReference type="Gene3D" id="1.10.287.470">
    <property type="entry name" value="Helix hairpin bin"/>
    <property type="match status" value="1"/>
</dbReference>
<keyword evidence="6 8" id="KW-0472">Membrane</keyword>
<dbReference type="InterPro" id="IPR058625">
    <property type="entry name" value="MdtA-like_BSH"/>
</dbReference>
<gene>
    <name evidence="13" type="primary">mdtA</name>
    <name evidence="13" type="ORF">GCM10007350_01380</name>
</gene>
<keyword evidence="5" id="KW-0997">Cell inner membrane</keyword>
<feature type="region of interest" description="Disordered" evidence="7">
    <location>
        <begin position="383"/>
        <end position="409"/>
    </location>
</feature>
<evidence type="ECO:0000259" key="11">
    <source>
        <dbReference type="Pfam" id="PF25944"/>
    </source>
</evidence>
<organism evidence="13 14">
    <name type="scientific">Jeongeupia chitinilytica</name>
    <dbReference type="NCBI Taxonomy" id="1041641"/>
    <lineage>
        <taxon>Bacteria</taxon>
        <taxon>Pseudomonadati</taxon>
        <taxon>Pseudomonadota</taxon>
        <taxon>Betaproteobacteria</taxon>
        <taxon>Neisseriales</taxon>
        <taxon>Chitinibacteraceae</taxon>
        <taxon>Jeongeupia</taxon>
    </lineage>
</organism>
<dbReference type="Pfam" id="PF25944">
    <property type="entry name" value="Beta-barrel_RND"/>
    <property type="match status" value="1"/>
</dbReference>
<keyword evidence="8" id="KW-0812">Transmembrane</keyword>
<feature type="transmembrane region" description="Helical" evidence="8">
    <location>
        <begin position="15"/>
        <end position="32"/>
    </location>
</feature>
<evidence type="ECO:0000256" key="5">
    <source>
        <dbReference type="ARBA" id="ARBA00022519"/>
    </source>
</evidence>
<reference evidence="14" key="1">
    <citation type="journal article" date="2019" name="Int. J. Syst. Evol. Microbiol.">
        <title>The Global Catalogue of Microorganisms (GCM) 10K type strain sequencing project: providing services to taxonomists for standard genome sequencing and annotation.</title>
        <authorList>
            <consortium name="The Broad Institute Genomics Platform"/>
            <consortium name="The Broad Institute Genome Sequencing Center for Infectious Disease"/>
            <person name="Wu L."/>
            <person name="Ma J."/>
        </authorList>
    </citation>
    <scope>NUCLEOTIDE SEQUENCE [LARGE SCALE GENOMIC DNA]</scope>
    <source>
        <strain evidence="14">KCTC 23701</strain>
    </source>
</reference>
<accession>A0ABQ3GWA2</accession>
<comment type="subcellular location">
    <subcellularLocation>
        <location evidence="1">Cell membrane</location>
    </subcellularLocation>
</comment>
<dbReference type="InterPro" id="IPR058627">
    <property type="entry name" value="MdtA-like_C"/>
</dbReference>
<comment type="similarity">
    <text evidence="2">Belongs to the membrane fusion protein (MFP) (TC 8.A.1) family.</text>
</comment>
<feature type="domain" description="Multidrug resistance protein MdtA-like C-terminal permuted SH3" evidence="12">
    <location>
        <begin position="315"/>
        <end position="375"/>
    </location>
</feature>
<feature type="region of interest" description="Disordered" evidence="7">
    <location>
        <begin position="35"/>
        <end position="55"/>
    </location>
</feature>
<comment type="caution">
    <text evidence="13">The sequence shown here is derived from an EMBL/GenBank/DDBJ whole genome shotgun (WGS) entry which is preliminary data.</text>
</comment>
<proteinExistence type="inferred from homology"/>
<evidence type="ECO:0000259" key="12">
    <source>
        <dbReference type="Pfam" id="PF25967"/>
    </source>
</evidence>
<evidence type="ECO:0000259" key="10">
    <source>
        <dbReference type="Pfam" id="PF25917"/>
    </source>
</evidence>
<dbReference type="Gene3D" id="2.40.50.100">
    <property type="match status" value="1"/>
</dbReference>
<dbReference type="Pfam" id="PF25876">
    <property type="entry name" value="HH_MFP_RND"/>
    <property type="match status" value="1"/>
</dbReference>
<dbReference type="Pfam" id="PF25967">
    <property type="entry name" value="RND-MFP_C"/>
    <property type="match status" value="1"/>
</dbReference>
<dbReference type="RefSeq" id="WP_189458231.1">
    <property type="nucleotide sequence ID" value="NZ_BMYO01000001.1"/>
</dbReference>
<dbReference type="Proteomes" id="UP000604737">
    <property type="component" value="Unassembled WGS sequence"/>
</dbReference>
<dbReference type="EMBL" id="BMYO01000001">
    <property type="protein sequence ID" value="GHD55551.1"/>
    <property type="molecule type" value="Genomic_DNA"/>
</dbReference>
<keyword evidence="4" id="KW-1003">Cell membrane</keyword>
<feature type="compositionally biased region" description="Gly residues" evidence="7">
    <location>
        <begin position="41"/>
        <end position="50"/>
    </location>
</feature>
<evidence type="ECO:0000256" key="4">
    <source>
        <dbReference type="ARBA" id="ARBA00022475"/>
    </source>
</evidence>
<feature type="domain" description="Multidrug resistance protein MdtA-like barrel-sandwich hybrid" evidence="10">
    <location>
        <begin position="80"/>
        <end position="223"/>
    </location>
</feature>
<dbReference type="InterPro" id="IPR058624">
    <property type="entry name" value="MdtA-like_HH"/>
</dbReference>
<dbReference type="NCBIfam" id="NF008589">
    <property type="entry name" value="PRK11556.1"/>
    <property type="match status" value="1"/>
</dbReference>
<evidence type="ECO:0000256" key="6">
    <source>
        <dbReference type="ARBA" id="ARBA00023136"/>
    </source>
</evidence>
<feature type="compositionally biased region" description="Basic residues" evidence="7">
    <location>
        <begin position="400"/>
        <end position="409"/>
    </location>
</feature>
<evidence type="ECO:0000313" key="14">
    <source>
        <dbReference type="Proteomes" id="UP000604737"/>
    </source>
</evidence>
<dbReference type="InterPro" id="IPR058626">
    <property type="entry name" value="MdtA-like_b-barrel"/>
</dbReference>
<name>A0ABQ3GWA2_9NEIS</name>
<keyword evidence="8" id="KW-1133">Transmembrane helix</keyword>